<feature type="domain" description="ABC transporter" evidence="9">
    <location>
        <begin position="5"/>
        <end position="265"/>
    </location>
</feature>
<dbReference type="AlphaFoldDB" id="Q13PI0"/>
<dbReference type="InterPro" id="IPR027417">
    <property type="entry name" value="P-loop_NTPase"/>
</dbReference>
<keyword evidence="4" id="KW-1003">Cell membrane</keyword>
<accession>Q13PI0</accession>
<dbReference type="InterPro" id="IPR003593">
    <property type="entry name" value="AAA+_ATPase"/>
</dbReference>
<dbReference type="InterPro" id="IPR017871">
    <property type="entry name" value="ABC_transporter-like_CS"/>
</dbReference>
<evidence type="ECO:0000256" key="5">
    <source>
        <dbReference type="ARBA" id="ARBA00022519"/>
    </source>
</evidence>
<dbReference type="KEGG" id="bxe:Bxe_B1973"/>
<comment type="subcellular location">
    <subcellularLocation>
        <location evidence="1">Cell inner membrane</location>
        <topology evidence="1">Peripheral membrane protein</topology>
    </subcellularLocation>
</comment>
<dbReference type="CDD" id="cd03257">
    <property type="entry name" value="ABC_NikE_OppD_transporters"/>
    <property type="match status" value="1"/>
</dbReference>
<dbReference type="GO" id="GO:0005524">
    <property type="term" value="F:ATP binding"/>
    <property type="evidence" value="ECO:0007669"/>
    <property type="project" value="UniProtKB-KW"/>
</dbReference>
<evidence type="ECO:0000256" key="7">
    <source>
        <dbReference type="ARBA" id="ARBA00022840"/>
    </source>
</evidence>
<dbReference type="KEGG" id="bxb:DR64_7273"/>
<dbReference type="Proteomes" id="UP000001817">
    <property type="component" value="Chromosome 2"/>
</dbReference>
<dbReference type="PANTHER" id="PTHR43297">
    <property type="entry name" value="OLIGOPEPTIDE TRANSPORT ATP-BINDING PROTEIN APPD"/>
    <property type="match status" value="1"/>
</dbReference>
<proteinExistence type="inferred from homology"/>
<dbReference type="PROSITE" id="PS50893">
    <property type="entry name" value="ABC_TRANSPORTER_2"/>
    <property type="match status" value="1"/>
</dbReference>
<evidence type="ECO:0000256" key="2">
    <source>
        <dbReference type="ARBA" id="ARBA00005417"/>
    </source>
</evidence>
<dbReference type="GO" id="GO:0016887">
    <property type="term" value="F:ATP hydrolysis activity"/>
    <property type="evidence" value="ECO:0007669"/>
    <property type="project" value="InterPro"/>
</dbReference>
<gene>
    <name evidence="10" type="ORF">Bxe_B1973</name>
</gene>
<dbReference type="RefSeq" id="WP_011491361.1">
    <property type="nucleotide sequence ID" value="NC_007952.1"/>
</dbReference>
<dbReference type="NCBIfam" id="TIGR01727">
    <property type="entry name" value="oligo_HPY"/>
    <property type="match status" value="1"/>
</dbReference>
<keyword evidence="11" id="KW-1185">Reference proteome</keyword>
<dbReference type="GO" id="GO:0005886">
    <property type="term" value="C:plasma membrane"/>
    <property type="evidence" value="ECO:0007669"/>
    <property type="project" value="UniProtKB-SubCell"/>
</dbReference>
<evidence type="ECO:0000313" key="10">
    <source>
        <dbReference type="EMBL" id="ABE34009.1"/>
    </source>
</evidence>
<evidence type="ECO:0000256" key="3">
    <source>
        <dbReference type="ARBA" id="ARBA00022448"/>
    </source>
</evidence>
<dbReference type="Pfam" id="PF08352">
    <property type="entry name" value="oligo_HPY"/>
    <property type="match status" value="1"/>
</dbReference>
<evidence type="ECO:0000256" key="4">
    <source>
        <dbReference type="ARBA" id="ARBA00022475"/>
    </source>
</evidence>
<dbReference type="FunFam" id="3.40.50.300:FF:000016">
    <property type="entry name" value="Oligopeptide ABC transporter ATP-binding component"/>
    <property type="match status" value="1"/>
</dbReference>
<keyword evidence="6" id="KW-0547">Nucleotide-binding</keyword>
<dbReference type="GO" id="GO:0015833">
    <property type="term" value="P:peptide transport"/>
    <property type="evidence" value="ECO:0007669"/>
    <property type="project" value="InterPro"/>
</dbReference>
<dbReference type="SMART" id="SM00382">
    <property type="entry name" value="AAA"/>
    <property type="match status" value="1"/>
</dbReference>
<dbReference type="STRING" id="266265.Bxe_B1973"/>
<dbReference type="PANTHER" id="PTHR43297:SF2">
    <property type="entry name" value="DIPEPTIDE TRANSPORT ATP-BINDING PROTEIN DPPD"/>
    <property type="match status" value="1"/>
</dbReference>
<keyword evidence="3" id="KW-0813">Transport</keyword>
<dbReference type="EMBL" id="CP000271">
    <property type="protein sequence ID" value="ABE34009.1"/>
    <property type="molecule type" value="Genomic_DNA"/>
</dbReference>
<evidence type="ECO:0000256" key="8">
    <source>
        <dbReference type="ARBA" id="ARBA00023136"/>
    </source>
</evidence>
<dbReference type="Pfam" id="PF00005">
    <property type="entry name" value="ABC_tran"/>
    <property type="match status" value="1"/>
</dbReference>
<dbReference type="OrthoDB" id="9802772at2"/>
<evidence type="ECO:0000256" key="1">
    <source>
        <dbReference type="ARBA" id="ARBA00004417"/>
    </source>
</evidence>
<dbReference type="eggNOG" id="COG0444">
    <property type="taxonomic scope" value="Bacteria"/>
</dbReference>
<comment type="similarity">
    <text evidence="2">Belongs to the ABC transporter superfamily.</text>
</comment>
<name>Q13PI0_PARXL</name>
<organism evidence="10 11">
    <name type="scientific">Paraburkholderia xenovorans (strain LB400)</name>
    <dbReference type="NCBI Taxonomy" id="266265"/>
    <lineage>
        <taxon>Bacteria</taxon>
        <taxon>Pseudomonadati</taxon>
        <taxon>Pseudomonadota</taxon>
        <taxon>Betaproteobacteria</taxon>
        <taxon>Burkholderiales</taxon>
        <taxon>Burkholderiaceae</taxon>
        <taxon>Paraburkholderia</taxon>
    </lineage>
</organism>
<evidence type="ECO:0000313" key="11">
    <source>
        <dbReference type="Proteomes" id="UP000001817"/>
    </source>
</evidence>
<dbReference type="InterPro" id="IPR013563">
    <property type="entry name" value="Oligopep_ABC_C"/>
</dbReference>
<dbReference type="InterPro" id="IPR003439">
    <property type="entry name" value="ABC_transporter-like_ATP-bd"/>
</dbReference>
<dbReference type="PROSITE" id="PS00211">
    <property type="entry name" value="ABC_TRANSPORTER_1"/>
    <property type="match status" value="1"/>
</dbReference>
<evidence type="ECO:0000256" key="6">
    <source>
        <dbReference type="ARBA" id="ARBA00022741"/>
    </source>
</evidence>
<evidence type="ECO:0000259" key="9">
    <source>
        <dbReference type="PROSITE" id="PS50893"/>
    </source>
</evidence>
<keyword evidence="7" id="KW-0067">ATP-binding</keyword>
<dbReference type="GO" id="GO:0055085">
    <property type="term" value="P:transmembrane transport"/>
    <property type="evidence" value="ECO:0007669"/>
    <property type="project" value="UniProtKB-ARBA"/>
</dbReference>
<sequence>MTSTVKDNDVLSVEQLSVSFGRSPSVQVVRDIAFSVRKGEIVAIVGESGCGKSTTGLALLGLISDDGAGVHGSIRLARKDGQTVDIVGMGERKLQKIRGNDAAMIFQEPMSSLNPLFTIGTQIQEALSVHRKMSASERADEALKLVSMLGIPSPQKCLQSYPHQLSGGMRQRVMIAIALSCNPALLIADEPTTALDVTVQAQIVDRLKRLQQDTHMSILFITHDLALVAEIADRALVMYAGQIVEEGPITELFGRPLMPYTQALMRSRPRLGDARHRIQPIRGSAPNPAALPAGCAFHPRCEHAVAGLCDVTAPTLETTDDGKRQVRCLRWRELEQQVHCTPEVEGQLK</sequence>
<protein>
    <submittedName>
        <fullName evidence="10">ABC peptide transporter, ATPase subunit</fullName>
    </submittedName>
</protein>
<reference evidence="10 11" key="1">
    <citation type="journal article" date="2006" name="Proc. Natl. Acad. Sci. U.S.A.">
        <title>Burkholderia xenovorans LB400 harbors a multi-replicon, 9.73-Mbp genome shaped for versatility.</title>
        <authorList>
            <person name="Chain P.S."/>
            <person name="Denef V.J."/>
            <person name="Konstantinidis K.T."/>
            <person name="Vergez L.M."/>
            <person name="Agullo L."/>
            <person name="Reyes V.L."/>
            <person name="Hauser L."/>
            <person name="Cordova M."/>
            <person name="Gomez L."/>
            <person name="Gonzalez M."/>
            <person name="Land M."/>
            <person name="Lao V."/>
            <person name="Larimer F."/>
            <person name="LiPuma J.J."/>
            <person name="Mahenthiralingam E."/>
            <person name="Malfatti S.A."/>
            <person name="Marx C.J."/>
            <person name="Parnell J.J."/>
            <person name="Ramette A."/>
            <person name="Richardson P."/>
            <person name="Seeger M."/>
            <person name="Smith D."/>
            <person name="Spilker T."/>
            <person name="Sul W.J."/>
            <person name="Tsoi T.V."/>
            <person name="Ulrich L.E."/>
            <person name="Zhulin I.B."/>
            <person name="Tiedje J.M."/>
        </authorList>
    </citation>
    <scope>NUCLEOTIDE SEQUENCE [LARGE SCALE GENOMIC DNA]</scope>
    <source>
        <strain evidence="10 11">LB400</strain>
    </source>
</reference>
<keyword evidence="5" id="KW-0997">Cell inner membrane</keyword>
<keyword evidence="8" id="KW-0472">Membrane</keyword>
<dbReference type="InterPro" id="IPR050388">
    <property type="entry name" value="ABC_Ni/Peptide_Import"/>
</dbReference>
<dbReference type="SUPFAM" id="SSF52540">
    <property type="entry name" value="P-loop containing nucleoside triphosphate hydrolases"/>
    <property type="match status" value="1"/>
</dbReference>
<dbReference type="Gene3D" id="3.40.50.300">
    <property type="entry name" value="P-loop containing nucleotide triphosphate hydrolases"/>
    <property type="match status" value="1"/>
</dbReference>